<evidence type="ECO:0000313" key="2">
    <source>
        <dbReference type="Proteomes" id="UP000010478"/>
    </source>
</evidence>
<reference evidence="1 2" key="1">
    <citation type="submission" date="2012-05" db="EMBL/GenBank/DDBJ databases">
        <title>Finished chromosome of genome of Oscillatoria sp. PCC 7112.</title>
        <authorList>
            <consortium name="US DOE Joint Genome Institute"/>
            <person name="Gugger M."/>
            <person name="Coursin T."/>
            <person name="Rippka R."/>
            <person name="Tandeau De Marsac N."/>
            <person name="Huntemann M."/>
            <person name="Wei C.-L."/>
            <person name="Han J."/>
            <person name="Detter J.C."/>
            <person name="Han C."/>
            <person name="Tapia R."/>
            <person name="Davenport K."/>
            <person name="Daligault H."/>
            <person name="Erkkila T."/>
            <person name="Gu W."/>
            <person name="Munk A.C.C."/>
            <person name="Teshima H."/>
            <person name="Xu Y."/>
            <person name="Chain P."/>
            <person name="Chen A."/>
            <person name="Krypides N."/>
            <person name="Mavromatis K."/>
            <person name="Markowitz V."/>
            <person name="Szeto E."/>
            <person name="Ivanova N."/>
            <person name="Mikhailova N."/>
            <person name="Ovchinnikova G."/>
            <person name="Pagani I."/>
            <person name="Pati A."/>
            <person name="Goodwin L."/>
            <person name="Peters L."/>
            <person name="Pitluck S."/>
            <person name="Woyke T."/>
            <person name="Kerfeld C."/>
        </authorList>
    </citation>
    <scope>NUCLEOTIDE SEQUENCE [LARGE SCALE GENOMIC DNA]</scope>
    <source>
        <strain evidence="1 2">PCC 7112</strain>
    </source>
</reference>
<evidence type="ECO:0000313" key="1">
    <source>
        <dbReference type="EMBL" id="AFZ06003.1"/>
    </source>
</evidence>
<sequence length="85" mass="9734">MFCGKDFFLMNRRGRRERRGARREKSSEDCKTGAGRLIFICAYLLSSGEFIGILESHLPKLEYLEEHFKSGYSGVCDEQIYCGIG</sequence>
<gene>
    <name evidence="1" type="ORF">Osc7112_1482</name>
</gene>
<dbReference type="Proteomes" id="UP000010478">
    <property type="component" value="Chromosome"/>
</dbReference>
<dbReference type="STRING" id="179408.Osc7112_1482"/>
<dbReference type="HOGENOM" id="CLU_2509492_0_0_3"/>
<dbReference type="AlphaFoldDB" id="K9VCW8"/>
<name>K9VCW8_9CYAN</name>
<keyword evidence="2" id="KW-1185">Reference proteome</keyword>
<accession>K9VCW8</accession>
<dbReference type="EMBL" id="CP003614">
    <property type="protein sequence ID" value="AFZ06003.1"/>
    <property type="molecule type" value="Genomic_DNA"/>
</dbReference>
<protein>
    <submittedName>
        <fullName evidence="1">Uncharacterized protein</fullName>
    </submittedName>
</protein>
<dbReference type="KEGG" id="oni:Osc7112_1482"/>
<proteinExistence type="predicted"/>
<organism evidence="1 2">
    <name type="scientific">Phormidium nigroviride PCC 7112</name>
    <dbReference type="NCBI Taxonomy" id="179408"/>
    <lineage>
        <taxon>Bacteria</taxon>
        <taxon>Bacillati</taxon>
        <taxon>Cyanobacteriota</taxon>
        <taxon>Cyanophyceae</taxon>
        <taxon>Oscillatoriophycideae</taxon>
        <taxon>Oscillatoriales</taxon>
        <taxon>Oscillatoriaceae</taxon>
        <taxon>Phormidium</taxon>
    </lineage>
</organism>